<dbReference type="InterPro" id="IPR029062">
    <property type="entry name" value="Class_I_gatase-like"/>
</dbReference>
<feature type="domain" description="HTH araC/xylS-type" evidence="4">
    <location>
        <begin position="216"/>
        <end position="314"/>
    </location>
</feature>
<evidence type="ECO:0000256" key="2">
    <source>
        <dbReference type="ARBA" id="ARBA00023125"/>
    </source>
</evidence>
<sequence length="316" mass="35420">MTKTETFVFYLVDEFAHIAMSCAVEPLRIANLVSGKQLYEWSFASENGQTALASDGTVMLVHGGFDKRVRSDRLFVLAGSNVKNHLSKPLLAALRRERSHGARIGGLCSASYILAHAGFLDGMRAALHWFYHDAFVEEFSNVELVPSVFVADEKIITASGGTATADLMLHLIRETHGEDLANQVADQMVYNTVRESSAEQKMSVQSRHGMRNQRLTEAIKFMSENIEEPLSTKEIASEVGISTRQLERLFTRYLQSTPSKYYLEMRLQRARNLLLQSERSVTEIAVATGFRSTTHFARVYRGFFGVSPTAQRARLT</sequence>
<dbReference type="Proteomes" id="UP000193061">
    <property type="component" value="Unassembled WGS sequence"/>
</dbReference>
<keyword evidence="6" id="KW-1185">Reference proteome</keyword>
<dbReference type="PRINTS" id="PR00032">
    <property type="entry name" value="HTHARAC"/>
</dbReference>
<dbReference type="GO" id="GO:0003700">
    <property type="term" value="F:DNA-binding transcription factor activity"/>
    <property type="evidence" value="ECO:0007669"/>
    <property type="project" value="InterPro"/>
</dbReference>
<dbReference type="SUPFAM" id="SSF52317">
    <property type="entry name" value="Class I glutamine amidotransferase-like"/>
    <property type="match status" value="1"/>
</dbReference>
<dbReference type="InterPro" id="IPR020449">
    <property type="entry name" value="Tscrpt_reg_AraC-type_HTH"/>
</dbReference>
<gene>
    <name evidence="5" type="primary">cdhR_1</name>
    <name evidence="5" type="ORF">ROA7450_00747</name>
</gene>
<dbReference type="Gene3D" id="1.10.10.60">
    <property type="entry name" value="Homeodomain-like"/>
    <property type="match status" value="2"/>
</dbReference>
<proteinExistence type="predicted"/>
<keyword evidence="3" id="KW-0804">Transcription</keyword>
<dbReference type="Pfam" id="PF12833">
    <property type="entry name" value="HTH_18"/>
    <property type="match status" value="1"/>
</dbReference>
<keyword evidence="1" id="KW-0805">Transcription regulation</keyword>
<dbReference type="RefSeq" id="WP_085804305.1">
    <property type="nucleotide sequence ID" value="NZ_FWFX01000002.1"/>
</dbReference>
<reference evidence="5 6" key="1">
    <citation type="submission" date="2017-03" db="EMBL/GenBank/DDBJ databases">
        <authorList>
            <person name="Afonso C.L."/>
            <person name="Miller P.J."/>
            <person name="Scott M.A."/>
            <person name="Spackman E."/>
            <person name="Goraichik I."/>
            <person name="Dimitrov K.M."/>
            <person name="Suarez D.L."/>
            <person name="Swayne D.E."/>
        </authorList>
    </citation>
    <scope>NUCLEOTIDE SEQUENCE [LARGE SCALE GENOMIC DNA]</scope>
    <source>
        <strain evidence="5 6">CECT 7450</strain>
    </source>
</reference>
<name>A0A1X6YHX7_9RHOB</name>
<dbReference type="CDD" id="cd03136">
    <property type="entry name" value="GATase1_AraC_ArgR_like"/>
    <property type="match status" value="1"/>
</dbReference>
<evidence type="ECO:0000313" key="5">
    <source>
        <dbReference type="EMBL" id="SLN21160.1"/>
    </source>
</evidence>
<dbReference type="AlphaFoldDB" id="A0A1X6YHX7"/>
<dbReference type="InterPro" id="IPR009057">
    <property type="entry name" value="Homeodomain-like_sf"/>
</dbReference>
<evidence type="ECO:0000256" key="1">
    <source>
        <dbReference type="ARBA" id="ARBA00023015"/>
    </source>
</evidence>
<dbReference type="EMBL" id="FWFX01000002">
    <property type="protein sequence ID" value="SLN21160.1"/>
    <property type="molecule type" value="Genomic_DNA"/>
</dbReference>
<dbReference type="SUPFAM" id="SSF46689">
    <property type="entry name" value="Homeodomain-like"/>
    <property type="match status" value="2"/>
</dbReference>
<dbReference type="OrthoDB" id="9793400at2"/>
<dbReference type="Pfam" id="PF01965">
    <property type="entry name" value="DJ-1_PfpI"/>
    <property type="match status" value="1"/>
</dbReference>
<protein>
    <submittedName>
        <fullName evidence="5">HTH-type transcriptional regulator CdhR</fullName>
    </submittedName>
</protein>
<dbReference type="InterPro" id="IPR052158">
    <property type="entry name" value="INH-QAR"/>
</dbReference>
<keyword evidence="2" id="KW-0238">DNA-binding</keyword>
<dbReference type="Gene3D" id="3.40.50.880">
    <property type="match status" value="1"/>
</dbReference>
<evidence type="ECO:0000313" key="6">
    <source>
        <dbReference type="Proteomes" id="UP000193061"/>
    </source>
</evidence>
<accession>A0A1X6YHX7</accession>
<dbReference type="PANTHER" id="PTHR43130">
    <property type="entry name" value="ARAC-FAMILY TRANSCRIPTIONAL REGULATOR"/>
    <property type="match status" value="1"/>
</dbReference>
<dbReference type="SMART" id="SM00342">
    <property type="entry name" value="HTH_ARAC"/>
    <property type="match status" value="1"/>
</dbReference>
<dbReference type="PANTHER" id="PTHR43130:SF3">
    <property type="entry name" value="HTH-TYPE TRANSCRIPTIONAL REGULATOR RV1931C"/>
    <property type="match status" value="1"/>
</dbReference>
<organism evidence="5 6">
    <name type="scientific">Roseovarius albus</name>
    <dbReference type="NCBI Taxonomy" id="1247867"/>
    <lineage>
        <taxon>Bacteria</taxon>
        <taxon>Pseudomonadati</taxon>
        <taxon>Pseudomonadota</taxon>
        <taxon>Alphaproteobacteria</taxon>
        <taxon>Rhodobacterales</taxon>
        <taxon>Roseobacteraceae</taxon>
        <taxon>Roseovarius</taxon>
    </lineage>
</organism>
<evidence type="ECO:0000256" key="3">
    <source>
        <dbReference type="ARBA" id="ARBA00023163"/>
    </source>
</evidence>
<evidence type="ECO:0000259" key="4">
    <source>
        <dbReference type="PROSITE" id="PS01124"/>
    </source>
</evidence>
<dbReference type="InterPro" id="IPR002818">
    <property type="entry name" value="DJ-1/PfpI"/>
</dbReference>
<dbReference type="GO" id="GO:0043565">
    <property type="term" value="F:sequence-specific DNA binding"/>
    <property type="evidence" value="ECO:0007669"/>
    <property type="project" value="InterPro"/>
</dbReference>
<dbReference type="PROSITE" id="PS01124">
    <property type="entry name" value="HTH_ARAC_FAMILY_2"/>
    <property type="match status" value="1"/>
</dbReference>
<dbReference type="InterPro" id="IPR018060">
    <property type="entry name" value="HTH_AraC"/>
</dbReference>